<feature type="compositionally biased region" description="Polar residues" evidence="5">
    <location>
        <begin position="1473"/>
        <end position="1499"/>
    </location>
</feature>
<feature type="region of interest" description="Disordered" evidence="5">
    <location>
        <begin position="824"/>
        <end position="847"/>
    </location>
</feature>
<keyword evidence="2" id="KW-0238">DNA-binding</keyword>
<proteinExistence type="predicted"/>
<evidence type="ECO:0000313" key="6">
    <source>
        <dbReference type="EMBL" id="KAK9868065.1"/>
    </source>
</evidence>
<evidence type="ECO:0000256" key="4">
    <source>
        <dbReference type="ARBA" id="ARBA00023242"/>
    </source>
</evidence>
<keyword evidence="3" id="KW-0804">Transcription</keyword>
<feature type="region of interest" description="Disordered" evidence="5">
    <location>
        <begin position="1389"/>
        <end position="1562"/>
    </location>
</feature>
<feature type="compositionally biased region" description="Basic and acidic residues" evidence="5">
    <location>
        <begin position="1090"/>
        <end position="1100"/>
    </location>
</feature>
<dbReference type="Proteomes" id="UP001485043">
    <property type="component" value="Unassembled WGS sequence"/>
</dbReference>
<sequence>MDAQLNSSEAGRASNAPHTADDLPALPASLEPSGLHSKPAQDPVPVSASLLGAPLSEVAAQNGHKPALDARAATPISGPESKVLFVKVLTASDIRTEVCKAGRIMLPAKALEASLPDVATRRQSDVALLDPAGKTWNVIIKSWPNGAERKNVWVMEKTAGIVSEFSLRQGDPLVVTRRPDGSLGIECNTLLAKAAAAGNVAARQQGSARSHAPRCSRTAACNKVAGHAGFCDGPKPPPEIQLPQMPSAAPAHLHEPAGDAVSQFASTIQGVLLCKALSSADVLSGRVVLPPHLVEASLPLTSDIDQLPTVCVDALRRSWPGVIKAWRQSLPHGYVLEQLGPWLHQSGVKPGEKLGILQALEGRLRIVVEQDSQRLIGLGPPPQVKQEERKPTASDGIGGVEDDTLRRHSSRKRRFKSGYSDVNFAKMLGGEEGEGELMPSSALNGATSLELVGKRTRGEAGGLPDFGMSGGPPSYPSLPLFSNSGGPFMASTMVPQPGNLPGPSPFHPSGGMMLPPPAMPGFAGMERGPYPHSAGGGHSLMGSSSYGSAFANARFGPGGSHPTGGTGLHNQGAGVGPPVGAHLGLQQGGLQGMAAQMPGGGRETDHSNIEISRIRVTPQTPSRGADSASQQPRTFVLVAKTLTKSDTQGRVILPRVAVEANLGFIVGYRSYPLAVKDAEDKAWRFVIKSWANGNESRRVYVLEQAGEYIRTMKIGEGDAIGICASTDGNLCIECNTAAVKEATVRPTFGAVAVQPLQPPPPEEAAPLISSNMDPGRCNRNPYCTKASGHSGFCSGPRTQVAAGAPATRHSQRAAAAQAASGSTLYGSGTAAVPQQQQQAAPTPPRRLIPVEPRPLEEFDGIPRLEASELPCGVLFAALLVSDEIANDRISLPSNDIENAMPAALTQPKLLLQVLSRSGKTHYVVLRSWLTQRATHAFVLEAAQPILTESEAQEGDSLVLSHLTPGTLRLDVEKGEAAANIRVGITFTQDSRHAPNGGVGNPAATGAGPTGVPCNRTHGCTKAAGHQGFCSGHKGFRRRPSCELLPFEHGSLSEWDSYLPQHQPTAARARPLSPPIGQQANPQHPPALLPDRPHQDARCDKQGQGPVARIVAGGSATSANSGATAGSGGGGVGKPKTPIGGFQAKRVASGALEGLMSSKPVLVTVCCGGQTGVYDVRKGSVTIRFGLQGKIKTRRLTPGQLEVEAGLGSGSSWQQNLQVETGKEGGSTPSISIGQWLQDHNVQVDDEGRDLNSPVEDTSARWPVGAGGRGLSLSLSRAASAPEPAAVIRAAAARQDSAAAKVLLSMFGPSGKEAEHAQPSAFAMPSKVWSPGAASRAASLPCPAPLCPCSARMMTSHGPPHVGPAPDFIQAVDNKVIELTKIRVTFSGLSEQPLPHKTPATFRHLPSQQDPSTTPVSQKRSRLSAVSAPSPLHPTQPTALSPTHTESPTKKAAPNGVSTLPLQSAAGDPIGLSTAAQAPSQPTYISPFQHSQVASQIDADSQCHSDLRAGEGSPQGLPGVSLQLAGGSRCGQPAAQDMGTSRKPVQPLASSPHGLHLRGGQRRAMSGSLIDAGTPAWGVLQDHARRAALAAADEAEVAASQAMQQCSRLPFRSRQLPQHLPTQPPLSSSAQAGQPSRGTAGRLEVMADSSKAMAPLDHPISAEPWRTPVNSLACRASTVAGAM</sequence>
<evidence type="ECO:0000256" key="1">
    <source>
        <dbReference type="ARBA" id="ARBA00023015"/>
    </source>
</evidence>
<keyword evidence="7" id="KW-1185">Reference proteome</keyword>
<keyword evidence="4" id="KW-0539">Nucleus</keyword>
<dbReference type="SUPFAM" id="SSF101936">
    <property type="entry name" value="DNA-binding pseudobarrel domain"/>
    <property type="match status" value="2"/>
</dbReference>
<dbReference type="InterPro" id="IPR015300">
    <property type="entry name" value="DNA-bd_pseudobarrel_sf"/>
</dbReference>
<feature type="region of interest" description="Disordered" evidence="5">
    <location>
        <begin position="1"/>
        <end position="47"/>
    </location>
</feature>
<protein>
    <submittedName>
        <fullName evidence="6">Uncharacterized protein</fullName>
    </submittedName>
</protein>
<dbReference type="PANTHER" id="PTHR46245">
    <property type="entry name" value="B3 DOMAIN-CONTAINING PROTEIN OS07G0563300"/>
    <property type="match status" value="1"/>
</dbReference>
<evidence type="ECO:0000313" key="7">
    <source>
        <dbReference type="Proteomes" id="UP001485043"/>
    </source>
</evidence>
<organism evidence="6 7">
    <name type="scientific">Apatococcus fuscideae</name>
    <dbReference type="NCBI Taxonomy" id="2026836"/>
    <lineage>
        <taxon>Eukaryota</taxon>
        <taxon>Viridiplantae</taxon>
        <taxon>Chlorophyta</taxon>
        <taxon>core chlorophytes</taxon>
        <taxon>Trebouxiophyceae</taxon>
        <taxon>Chlorellales</taxon>
        <taxon>Chlorellaceae</taxon>
        <taxon>Apatococcus</taxon>
    </lineage>
</organism>
<dbReference type="CDD" id="cd10017">
    <property type="entry name" value="B3_DNA"/>
    <property type="match status" value="2"/>
</dbReference>
<evidence type="ECO:0000256" key="3">
    <source>
        <dbReference type="ARBA" id="ARBA00023163"/>
    </source>
</evidence>
<feature type="compositionally biased region" description="Low complexity" evidence="5">
    <location>
        <begin position="1110"/>
        <end position="1123"/>
    </location>
</feature>
<gene>
    <name evidence="6" type="ORF">WJX84_000107</name>
</gene>
<feature type="region of interest" description="Disordered" evidence="5">
    <location>
        <begin position="377"/>
        <end position="412"/>
    </location>
</feature>
<feature type="region of interest" description="Disordered" evidence="5">
    <location>
        <begin position="1063"/>
        <end position="1133"/>
    </location>
</feature>
<feature type="compositionally biased region" description="Low complexity" evidence="5">
    <location>
        <begin position="1615"/>
        <end position="1628"/>
    </location>
</feature>
<name>A0AAW1TGR7_9CHLO</name>
<feature type="compositionally biased region" description="Low complexity" evidence="5">
    <location>
        <begin position="829"/>
        <end position="840"/>
    </location>
</feature>
<accession>A0AAW1TGR7</accession>
<feature type="region of interest" description="Disordered" evidence="5">
    <location>
        <begin position="1615"/>
        <end position="1639"/>
    </location>
</feature>
<reference evidence="6 7" key="1">
    <citation type="journal article" date="2024" name="Nat. Commun.">
        <title>Phylogenomics reveals the evolutionary origins of lichenization in chlorophyte algae.</title>
        <authorList>
            <person name="Puginier C."/>
            <person name="Libourel C."/>
            <person name="Otte J."/>
            <person name="Skaloud P."/>
            <person name="Haon M."/>
            <person name="Grisel S."/>
            <person name="Petersen M."/>
            <person name="Berrin J.G."/>
            <person name="Delaux P.M."/>
            <person name="Dal Grande F."/>
            <person name="Keller J."/>
        </authorList>
    </citation>
    <scope>NUCLEOTIDE SEQUENCE [LARGE SCALE GENOMIC DNA]</scope>
    <source>
        <strain evidence="6 7">SAG 2523</strain>
    </source>
</reference>
<keyword evidence="1" id="KW-0805">Transcription regulation</keyword>
<dbReference type="InterPro" id="IPR003340">
    <property type="entry name" value="B3_DNA-bd"/>
</dbReference>
<feature type="compositionally biased region" description="Polar residues" evidence="5">
    <location>
        <begin position="1432"/>
        <end position="1445"/>
    </location>
</feature>
<evidence type="ECO:0000256" key="2">
    <source>
        <dbReference type="ARBA" id="ARBA00023125"/>
    </source>
</evidence>
<evidence type="ECO:0000256" key="5">
    <source>
        <dbReference type="SAM" id="MobiDB-lite"/>
    </source>
</evidence>
<feature type="compositionally biased region" description="Polar residues" evidence="5">
    <location>
        <begin position="1405"/>
        <end position="1417"/>
    </location>
</feature>
<dbReference type="EMBL" id="JALJOV010000047">
    <property type="protein sequence ID" value="KAK9868065.1"/>
    <property type="molecule type" value="Genomic_DNA"/>
</dbReference>
<comment type="caution">
    <text evidence="6">The sequence shown here is derived from an EMBL/GenBank/DDBJ whole genome shotgun (WGS) entry which is preliminary data.</text>
</comment>
<dbReference type="Gene3D" id="2.40.330.10">
    <property type="entry name" value="DNA-binding pseudobarrel domain"/>
    <property type="match status" value="3"/>
</dbReference>
<dbReference type="GO" id="GO:0003677">
    <property type="term" value="F:DNA binding"/>
    <property type="evidence" value="ECO:0007669"/>
    <property type="project" value="UniProtKB-KW"/>
</dbReference>